<protein>
    <recommendedName>
        <fullName evidence="1">KIB1-4 beta-propeller domain-containing protein</fullName>
    </recommendedName>
</protein>
<dbReference type="PANTHER" id="PTHR44259">
    <property type="entry name" value="OS07G0183000 PROTEIN-RELATED"/>
    <property type="match status" value="1"/>
</dbReference>
<dbReference type="EMBL" id="SWLB01000015">
    <property type="protein sequence ID" value="KAF3329223.1"/>
    <property type="molecule type" value="Genomic_DNA"/>
</dbReference>
<dbReference type="Pfam" id="PF03478">
    <property type="entry name" value="Beta-prop_KIB1-4"/>
    <property type="match status" value="1"/>
</dbReference>
<evidence type="ECO:0000259" key="1">
    <source>
        <dbReference type="Pfam" id="PF03478"/>
    </source>
</evidence>
<gene>
    <name evidence="2" type="ORF">FCM35_KLT06301</name>
</gene>
<dbReference type="AlphaFoldDB" id="A0A833QW12"/>
<sequence>MLPPQLRTRRISDPYVIFYDIAQSKTYRLWLPYMRGKYCRGSSHGWLVLEYLPRVSLLNPITKRCIDLPSLDSPPTLLRDATSKRMRSVPSNQHKEFCIKKASLSCTPSKPGCVVVALFCLLSSNWHLGFCRIGDSQWTKLKQDAGLVVRDFAFYNNLVYTVNTQMGISVYDLQGCPLWTFPSKINFYYNYFPTQIKLVEGDADSSGPLIVGTLRLSGVIICRYGVE</sequence>
<comment type="caution">
    <text evidence="2">The sequence shown here is derived from an EMBL/GenBank/DDBJ whole genome shotgun (WGS) entry which is preliminary data.</text>
</comment>
<dbReference type="OrthoDB" id="649273at2759"/>
<dbReference type="Proteomes" id="UP000623129">
    <property type="component" value="Unassembled WGS sequence"/>
</dbReference>
<keyword evidence="3" id="KW-1185">Reference proteome</keyword>
<organism evidence="2 3">
    <name type="scientific">Carex littledalei</name>
    <dbReference type="NCBI Taxonomy" id="544730"/>
    <lineage>
        <taxon>Eukaryota</taxon>
        <taxon>Viridiplantae</taxon>
        <taxon>Streptophyta</taxon>
        <taxon>Embryophyta</taxon>
        <taxon>Tracheophyta</taxon>
        <taxon>Spermatophyta</taxon>
        <taxon>Magnoliopsida</taxon>
        <taxon>Liliopsida</taxon>
        <taxon>Poales</taxon>
        <taxon>Cyperaceae</taxon>
        <taxon>Cyperoideae</taxon>
        <taxon>Cariceae</taxon>
        <taxon>Carex</taxon>
        <taxon>Carex subgen. Euthyceras</taxon>
    </lineage>
</organism>
<evidence type="ECO:0000313" key="2">
    <source>
        <dbReference type="EMBL" id="KAF3329223.1"/>
    </source>
</evidence>
<dbReference type="InterPro" id="IPR005174">
    <property type="entry name" value="KIB1-4_b-propeller"/>
</dbReference>
<evidence type="ECO:0000313" key="3">
    <source>
        <dbReference type="Proteomes" id="UP000623129"/>
    </source>
</evidence>
<proteinExistence type="predicted"/>
<dbReference type="InterPro" id="IPR050942">
    <property type="entry name" value="F-box_BR-signaling"/>
</dbReference>
<accession>A0A833QW12</accession>
<reference evidence="2" key="1">
    <citation type="submission" date="2020-01" db="EMBL/GenBank/DDBJ databases">
        <title>Genome sequence of Kobresia littledalei, the first chromosome-level genome in the family Cyperaceae.</title>
        <authorList>
            <person name="Qu G."/>
        </authorList>
    </citation>
    <scope>NUCLEOTIDE SEQUENCE</scope>
    <source>
        <strain evidence="2">C.B.Clarke</strain>
        <tissue evidence="2">Leaf</tissue>
    </source>
</reference>
<name>A0A833QW12_9POAL</name>
<feature type="domain" description="KIB1-4 beta-propeller" evidence="1">
    <location>
        <begin position="18"/>
        <end position="185"/>
    </location>
</feature>